<dbReference type="InterPro" id="IPR050708">
    <property type="entry name" value="T6SS_VgrG/RHS"/>
</dbReference>
<dbReference type="Pfam" id="PF20148">
    <property type="entry name" value="DUF6531"/>
    <property type="match status" value="1"/>
</dbReference>
<reference evidence="7" key="1">
    <citation type="journal article" date="2014" name="Int. J. Syst. Evol. Microbiol.">
        <title>Complete genome sequence of Corynebacterium casei LMG S-19264T (=DSM 44701T), isolated from a smear-ripened cheese.</title>
        <authorList>
            <consortium name="US DOE Joint Genome Institute (JGI-PGF)"/>
            <person name="Walter F."/>
            <person name="Albersmeier A."/>
            <person name="Kalinowski J."/>
            <person name="Ruckert C."/>
        </authorList>
    </citation>
    <scope>NUCLEOTIDE SEQUENCE</scope>
    <source>
        <strain evidence="7">JCM 3276</strain>
    </source>
</reference>
<evidence type="ECO:0000259" key="6">
    <source>
        <dbReference type="SMART" id="SM00429"/>
    </source>
</evidence>
<dbReference type="GO" id="GO:0005576">
    <property type="term" value="C:extracellular region"/>
    <property type="evidence" value="ECO:0007669"/>
    <property type="project" value="UniProtKB-SubCell"/>
</dbReference>
<evidence type="ECO:0000313" key="8">
    <source>
        <dbReference type="Proteomes" id="UP000660680"/>
    </source>
</evidence>
<proteinExistence type="predicted"/>
<feature type="region of interest" description="Disordered" evidence="5">
    <location>
        <begin position="1918"/>
        <end position="1965"/>
    </location>
</feature>
<name>A0A918GTZ8_9PSEU</name>
<dbReference type="Gene3D" id="2.60.40.10">
    <property type="entry name" value="Immunoglobulins"/>
    <property type="match status" value="3"/>
</dbReference>
<feature type="region of interest" description="Disordered" evidence="5">
    <location>
        <begin position="899"/>
        <end position="918"/>
    </location>
</feature>
<evidence type="ECO:0000256" key="4">
    <source>
        <dbReference type="ARBA" id="ARBA00022737"/>
    </source>
</evidence>
<dbReference type="Pfam" id="PF25023">
    <property type="entry name" value="TEN_YD-shell"/>
    <property type="match status" value="2"/>
</dbReference>
<dbReference type="CDD" id="cd00102">
    <property type="entry name" value="IPT"/>
    <property type="match status" value="1"/>
</dbReference>
<dbReference type="NCBIfam" id="NF033679">
    <property type="entry name" value="DNRLRE_dom"/>
    <property type="match status" value="2"/>
</dbReference>
<dbReference type="RefSeq" id="WP_189214130.1">
    <property type="nucleotide sequence ID" value="NZ_BMRB01000010.1"/>
</dbReference>
<feature type="domain" description="IPT/TIG" evidence="6">
    <location>
        <begin position="1191"/>
        <end position="1272"/>
    </location>
</feature>
<keyword evidence="3" id="KW-0732">Signal</keyword>
<dbReference type="SUPFAM" id="SSF81296">
    <property type="entry name" value="E set domains"/>
    <property type="match status" value="2"/>
</dbReference>
<feature type="compositionally biased region" description="Basic and acidic residues" evidence="5">
    <location>
        <begin position="3277"/>
        <end position="3287"/>
    </location>
</feature>
<evidence type="ECO:0000256" key="2">
    <source>
        <dbReference type="ARBA" id="ARBA00022525"/>
    </source>
</evidence>
<feature type="compositionally biased region" description="Low complexity" evidence="5">
    <location>
        <begin position="906"/>
        <end position="917"/>
    </location>
</feature>
<dbReference type="InterPro" id="IPR006530">
    <property type="entry name" value="YD"/>
</dbReference>
<sequence>MRTRVFGMPRFLLLALVLLLAVGALPFTGLFDDEPDPVAEAGPPTRVRELVDRRSAVQRVFELSNGQFEAEVSARPRHYRDGDTWRDIDTAVREHDADGFAYANTDNAFHTAFGEDSGRMARFALGHTRVDLGIDGPQRTLDPEADGDTVTYPDAFDGADLRYQVTGEALKEEIVLHRAPADPTYRFTVAAEGVTARAQDDGSIGFFAGDGPPLYVMPAPFMHDSADDPKSPHGKAWSDKVTQTVEQDGDRVTVVVRADKDWLNDPARAYPVVIDPTIRVDPTSTGGQDVQIWSDTPDRNDGASYRLSVGTDPWGRARALVKFDTSVVPAGTTLASAKLRLYYDNELHTDAGDIAVEARRITGPWAEDSATWNTIHSAFAEAGLSTAVRRAGVAGAWHELDVRNIAQSWVSGSAANHGVMVKAVDESTLGRGGAVYLGAEGDYNGDAPTNPQLVLTYGRPGVALHPIAKTYATGAELTWSPYPDPDPANPADDLVEYQVHRSAAQVFTPSSATLVGTVGSSVTRFTDTTAAPTPADRPDLQWNAYHYMVVAKSRDGQLVPGATQLARTPKAGLVTQLFRATADTTIAANLPTANHNQVAGQPWLMVGNNSGTYGKSRALVRYDLSAIPPGTEVVDADLSIWGFYTYGSGAVFDGHPLTRPFTESQATWNQAATGVPWTAPGGDAAAAADHVVGIQDRPTWHIWENAAMAQAWVDNPAANHGFMVKVRDEAGAGQRVLLHSDEAGEPMLRPNLAVTYRMPAPIPTAPQVVSYDYPADGQPHGGPDEPGTFTFKTAGAVPIAGFRWQLNGGATTDVAATGKVLVAVTPTTAGPHTLTVRSYTAEGAVSAPTTYEFVVATPPAPIPDAPQVSSVDYPAEGEHGGPGREGVFTFQPTGTVPVTGYRWRFGDGPTTDVPGTGRVDTRIAPPSAGAQTLTVWAFNADGALSQPTEYTFTVADAPVGVPDAPQVSSVDYPADGQPHGSLGQAGVFTFRAVGSLPPDVFRYQLDTDAAPTEVAVADGTATATLIPVRSGKRTLTVWAKVTGTGALSAPTTHTFVVGTPAGGREYHYDAAGQLAGVTTDTGEAAAFHYDDAGNLLRTDRYATATPSVFAVVPARGPVGARVEISGTGFSTTPAENAVAFDGIAATVTSATASRITAVVPAGTTDGAVTVTTRGTTASAPRPFLVSAATSAPTITAISADRGTRDELVTITGTGFDPDKTRDIVLFHRTVAQVQSASPTSITVRIPEAASSGKITVRTPGGVAESAGTFLVAPRGFAMSGLVYGGTISAGSPAVDVAVPAGKSALVLVEGIAGERVNVTLDNNTIPVRSAMWMFTPYGGNFARQALGDPLDLWAGGRLSQDLPAFPTTGTYALVLEPNDDGAGSVRMSASHDLTGSRLTKDGAGVGFQITELGQTVEFPFTANQGEWLSLGLTEMSEPNNYYNVRVYHPDGSYNTWSSRPSVHTPTMVFRTKQAGEHKVTVSFDSTELGFARLWLSGVIDGEPLVVDGPGTPIRIQRPGQSVRLPFQGTAGQVLGLGYTENTLAQNDRPAFPSAIMSEPDDVQVEVRTGWAETRDVPTLRKTGAHNLFVTGWQAVGTVKVWLSTGVQGGVIATNSVKDVTVERPGQDVWLDYDGVAGRPLFLTTTDRAISGEVSVQVYRPDGVRIGLRNRTVDIPTLPTTGRYRIQVDPETPGTGALGVVAAEPRDVGELVAGATPTDLTLDLPGQRVVGRFTGTAGERLSLGTSPSSIANVRVKVIKPDGANLENLTIDTRFGIDLPALPVTGEYRVEITPSTVTEGTLRLTLSGEADAGLLELGTAKRITIDRAAQNGKATFAATANQRLRMRLGLGFPNNYGTYYSIIAPDGTYVARHWWASYLDFSLPTLSQTGTYTLVFDPTAGSVGTLDVTVYVPPTAAGASAETASAPVTPRQPDCAPVPSAARPGASAADRDPAEEVEEPGSALPYGCEEPDSLGWRPDALNLNGDGWSTRHDPAPVRERPLQFPLGFTGVAGKVLSTAGAPLAGVKVSVGDQQTSTDDQGRFVLTGVPSGHVAVRVDGRGAGDHGVFDIGVDLARGQVLVLPHTVFLPELDPAGTVRVASPTTSDVVLTTKAIPGLEVHIPKGTVVRDADGNVVTELNLTPIPIDRAPFPLPPTKVPVYFTVQPGGGTLFPEGATIVYPNYTKEPPGTRTQFWNYDPDGKGWHIYGQGTVSPDGKQIVPDGDVKFYRLTGAMTAVPGMNPPPKAPIPGGQLGGDPVDLATGLLVDEAVDLVVDDIMPIEIKRTYQQGDPDVRPFGVGTNFDYGMFPWSPGQIGNFDFSQFDLIQPNGAKIHYHRVSPGSDYAGAVFRADPTPTEYDGSTVRWNGDGWDVELRDGRVIVLADEAPMQSIRDKFGNTTTITRAPAPPWTDGKVRLNGPITQITSPSGRWVKFTYDSGNPPRVAAIEDNLGRRVSYTYDSTGRLSTVTGPDGGVTRYTWENGLLKTITKPNGNRYLENEYDAEKRVKRQVEADGGVTTFDYTAVNGVITETRMTDPRGHVQRFTFNAKGRVLTDTRAFGTPLAQTLTHEYDAAGVRRVATVDALGRRTTYAYNDLGQVSETVTLAGTPEARTERFEYNGPHAELTKHTDIYGKTTVHEYDARGGPLGTTDRLGKRTAFETNLSGQITKTTDPAGKATTTEYIGGDAVRITDPLGRVTATAFDGIGRPVRTTDPRGAATDTTYTARDHIASVTDPLGRVTAYTYDDNGNRTKVRDPRGGETVFAYNSIDRVSSVTDPLGAVETFEYDLHGNAVKHTSRRGIVTTHTYDELDRRTRTEFGTEIAVDYGYDAANRTVRAEDSTSGVVSTEYDGLDRVTMSTTPHGTVSYSYSPTVRDRTMTVPGGTTVRHVYDAEQRLSAIERDGTVVSAVVRDDRGLATRVGAPGAGVHQTQSYDDAGRVTGITYRRDQQVLGELTYGRDAAGLPVSTGGSFSRGLLPEPFTGTYDAANRLTSVGSTAVAYDAEGHLTSDGVTTYTWNARGQLAGLSRPGVSAAFTYAAAGERLGRTVNGTTTHYLYDGQNPLQELVNGTVTATMTSSGIDGWHTRQAGGVERRVLTDALGSTVALVDASGAGAAYSYEPFGRTQVTGDDLGNPFRYTGREDDGTGLYHYRARYYSPVLQRFISEDPIGFAGGVNLHAYAANQPTHATDPDGKKPYVPGAYLVDKAFKAPKQTTPGTRTLTGEYINDRGPGGVRVEPWVAHYDQYGRLIGRTDYNAGLPKQGIPDVHHHKFEYGPGRQGGQETVKHAPGEYPG</sequence>
<dbReference type="Gene3D" id="2.60.120.970">
    <property type="match status" value="1"/>
</dbReference>
<dbReference type="NCBIfam" id="TIGR03696">
    <property type="entry name" value="Rhs_assc_core"/>
    <property type="match status" value="1"/>
</dbReference>
<dbReference type="InterPro" id="IPR008969">
    <property type="entry name" value="CarboxyPept-like_regulatory"/>
</dbReference>
<evidence type="ECO:0000256" key="1">
    <source>
        <dbReference type="ARBA" id="ARBA00004613"/>
    </source>
</evidence>
<dbReference type="InterPro" id="IPR056823">
    <property type="entry name" value="TEN-like_YD-shell"/>
</dbReference>
<comment type="caution">
    <text evidence="7">The sequence shown here is derived from an EMBL/GenBank/DDBJ whole genome shotgun (WGS) entry which is preliminary data.</text>
</comment>
<dbReference type="InterPro" id="IPR002909">
    <property type="entry name" value="IPT_dom"/>
</dbReference>
<evidence type="ECO:0000256" key="3">
    <source>
        <dbReference type="ARBA" id="ARBA00022729"/>
    </source>
</evidence>
<gene>
    <name evidence="7" type="ORF">GCM10010171_61600</name>
</gene>
<dbReference type="InterPro" id="IPR055372">
    <property type="entry name" value="CBM96"/>
</dbReference>
<keyword evidence="4" id="KW-0677">Repeat</keyword>
<reference evidence="7" key="2">
    <citation type="submission" date="2020-09" db="EMBL/GenBank/DDBJ databases">
        <authorList>
            <person name="Sun Q."/>
            <person name="Ohkuma M."/>
        </authorList>
    </citation>
    <scope>NUCLEOTIDE SEQUENCE</scope>
    <source>
        <strain evidence="7">JCM 3276</strain>
    </source>
</reference>
<feature type="domain" description="IPT/TIG" evidence="6">
    <location>
        <begin position="1105"/>
        <end position="1185"/>
    </location>
</feature>
<dbReference type="InterPro" id="IPR022385">
    <property type="entry name" value="Rhs_assc_core"/>
</dbReference>
<dbReference type="EMBL" id="BMRB01000010">
    <property type="protein sequence ID" value="GGS58327.1"/>
    <property type="molecule type" value="Genomic_DNA"/>
</dbReference>
<dbReference type="Proteomes" id="UP000660680">
    <property type="component" value="Unassembled WGS sequence"/>
</dbReference>
<dbReference type="SMART" id="SM00429">
    <property type="entry name" value="IPT"/>
    <property type="match status" value="2"/>
</dbReference>
<evidence type="ECO:0000256" key="5">
    <source>
        <dbReference type="SAM" id="MobiDB-lite"/>
    </source>
</evidence>
<dbReference type="InterPro" id="IPR045351">
    <property type="entry name" value="DUF6531"/>
</dbReference>
<keyword evidence="2" id="KW-0964">Secreted</keyword>
<dbReference type="Pfam" id="PF01833">
    <property type="entry name" value="TIG"/>
    <property type="match status" value="2"/>
</dbReference>
<keyword evidence="8" id="KW-1185">Reference proteome</keyword>
<organism evidence="7 8">
    <name type="scientific">Actinokineospora fastidiosa</name>
    <dbReference type="NCBI Taxonomy" id="1816"/>
    <lineage>
        <taxon>Bacteria</taxon>
        <taxon>Bacillati</taxon>
        <taxon>Actinomycetota</taxon>
        <taxon>Actinomycetes</taxon>
        <taxon>Pseudonocardiales</taxon>
        <taxon>Pseudonocardiaceae</taxon>
        <taxon>Actinokineospora</taxon>
    </lineage>
</organism>
<dbReference type="Gene3D" id="2.180.10.10">
    <property type="entry name" value="RHS repeat-associated core"/>
    <property type="match status" value="4"/>
</dbReference>
<protein>
    <recommendedName>
        <fullName evidence="6">IPT/TIG domain-containing protein</fullName>
    </recommendedName>
</protein>
<evidence type="ECO:0000313" key="7">
    <source>
        <dbReference type="EMBL" id="GGS58327.1"/>
    </source>
</evidence>
<dbReference type="PANTHER" id="PTHR32305:SF15">
    <property type="entry name" value="PROTEIN RHSA-RELATED"/>
    <property type="match status" value="1"/>
</dbReference>
<accession>A0A918GTZ8</accession>
<comment type="subcellular location">
    <subcellularLocation>
        <location evidence="1">Secreted</location>
    </subcellularLocation>
</comment>
<dbReference type="GO" id="GO:0005975">
    <property type="term" value="P:carbohydrate metabolic process"/>
    <property type="evidence" value="ECO:0007669"/>
    <property type="project" value="UniProtKB-ARBA"/>
</dbReference>
<dbReference type="Pfam" id="PF05593">
    <property type="entry name" value="RHS_repeat"/>
    <property type="match status" value="2"/>
</dbReference>
<dbReference type="InterPro" id="IPR031325">
    <property type="entry name" value="RHS_repeat"/>
</dbReference>
<dbReference type="InterPro" id="IPR013783">
    <property type="entry name" value="Ig-like_fold"/>
</dbReference>
<dbReference type="Pfam" id="PF13620">
    <property type="entry name" value="CarboxypepD_reg"/>
    <property type="match status" value="1"/>
</dbReference>
<dbReference type="InterPro" id="IPR014756">
    <property type="entry name" value="Ig_E-set"/>
</dbReference>
<dbReference type="NCBIfam" id="TIGR01643">
    <property type="entry name" value="YD_repeat_2x"/>
    <property type="match status" value="5"/>
</dbReference>
<dbReference type="PANTHER" id="PTHR32305">
    <property type="match status" value="1"/>
</dbReference>
<dbReference type="SUPFAM" id="SSF49464">
    <property type="entry name" value="Carboxypeptidase regulatory domain-like"/>
    <property type="match status" value="1"/>
</dbReference>
<dbReference type="Pfam" id="PF24517">
    <property type="entry name" value="CBM96"/>
    <property type="match status" value="1"/>
</dbReference>
<feature type="region of interest" description="Disordered" evidence="5">
    <location>
        <begin position="3266"/>
        <end position="3287"/>
    </location>
</feature>